<dbReference type="InterPro" id="IPR003593">
    <property type="entry name" value="AAA+_ATPase"/>
</dbReference>
<keyword evidence="7" id="KW-1185">Reference proteome</keyword>
<dbReference type="RefSeq" id="WP_097232309.1">
    <property type="nucleotide sequence ID" value="NZ_OCNE01000013.1"/>
</dbReference>
<evidence type="ECO:0000313" key="7">
    <source>
        <dbReference type="Proteomes" id="UP000219072"/>
    </source>
</evidence>
<dbReference type="PROSITE" id="PS00211">
    <property type="entry name" value="ABC_TRANSPORTER_1"/>
    <property type="match status" value="1"/>
</dbReference>
<keyword evidence="4 6" id="KW-0067">ATP-binding</keyword>
<feature type="domain" description="ABC transporter" evidence="5">
    <location>
        <begin position="5"/>
        <end position="232"/>
    </location>
</feature>
<name>A0A286DYW0_9ACTN</name>
<organism evidence="6 7">
    <name type="scientific">Streptomyces zhaozhouensis</name>
    <dbReference type="NCBI Taxonomy" id="1300267"/>
    <lineage>
        <taxon>Bacteria</taxon>
        <taxon>Bacillati</taxon>
        <taxon>Actinomycetota</taxon>
        <taxon>Actinomycetes</taxon>
        <taxon>Kitasatosporales</taxon>
        <taxon>Streptomycetaceae</taxon>
        <taxon>Streptomyces</taxon>
    </lineage>
</organism>
<sequence>MEHAIAVDAVTKKLDGRQILRGVTFEVGKGQVFGFLGPNGAGKTTTIRIMLGLFAPDSGRATIMGQDCGTDRARQYLGFVVDGDGLYDNATAEDNLAYFARIYQRPASRERIREVLGLVDLADRADSPAGTFSKGMRQRLAIARSLIHDPDVLILDEPTSGVDPSAQIEIRQLLLDIARNQGKAVLLSSHNMDEVQRICDRIALLYKGEVVLSGSLDELSAHMGRGGVVVRTDGPVPQAVWGAVAARPDFGLAGEPWREPGAPLEFTPADPALVPDIVRSLTEAGARITAVERGGMSLEEMYTSIVRRDRTA</sequence>
<comment type="similarity">
    <text evidence="1">Belongs to the ABC transporter superfamily.</text>
</comment>
<evidence type="ECO:0000313" key="6">
    <source>
        <dbReference type="EMBL" id="SOD63845.1"/>
    </source>
</evidence>
<evidence type="ECO:0000256" key="4">
    <source>
        <dbReference type="ARBA" id="ARBA00022840"/>
    </source>
</evidence>
<evidence type="ECO:0000256" key="1">
    <source>
        <dbReference type="ARBA" id="ARBA00005417"/>
    </source>
</evidence>
<dbReference type="PROSITE" id="PS50893">
    <property type="entry name" value="ABC_TRANSPORTER_2"/>
    <property type="match status" value="1"/>
</dbReference>
<dbReference type="Pfam" id="PF00005">
    <property type="entry name" value="ABC_tran"/>
    <property type="match status" value="1"/>
</dbReference>
<dbReference type="Proteomes" id="UP000219072">
    <property type="component" value="Unassembled WGS sequence"/>
</dbReference>
<dbReference type="CDD" id="cd03230">
    <property type="entry name" value="ABC_DR_subfamily_A"/>
    <property type="match status" value="1"/>
</dbReference>
<dbReference type="GO" id="GO:0005524">
    <property type="term" value="F:ATP binding"/>
    <property type="evidence" value="ECO:0007669"/>
    <property type="project" value="UniProtKB-KW"/>
</dbReference>
<evidence type="ECO:0000256" key="2">
    <source>
        <dbReference type="ARBA" id="ARBA00022448"/>
    </source>
</evidence>
<dbReference type="AlphaFoldDB" id="A0A286DYW0"/>
<evidence type="ECO:0000259" key="5">
    <source>
        <dbReference type="PROSITE" id="PS50893"/>
    </source>
</evidence>
<dbReference type="GO" id="GO:0016887">
    <property type="term" value="F:ATP hydrolysis activity"/>
    <property type="evidence" value="ECO:0007669"/>
    <property type="project" value="InterPro"/>
</dbReference>
<evidence type="ECO:0000256" key="3">
    <source>
        <dbReference type="ARBA" id="ARBA00022741"/>
    </source>
</evidence>
<keyword evidence="3" id="KW-0547">Nucleotide-binding</keyword>
<dbReference type="InterPro" id="IPR017871">
    <property type="entry name" value="ABC_transporter-like_CS"/>
</dbReference>
<dbReference type="PANTHER" id="PTHR43335">
    <property type="entry name" value="ABC TRANSPORTER, ATP-BINDING PROTEIN"/>
    <property type="match status" value="1"/>
</dbReference>
<dbReference type="SUPFAM" id="SSF52540">
    <property type="entry name" value="P-loop containing nucleoside triphosphate hydrolases"/>
    <property type="match status" value="1"/>
</dbReference>
<protein>
    <submittedName>
        <fullName evidence="6">ABC-2 type transport system ATP-binding protein</fullName>
    </submittedName>
</protein>
<dbReference type="EMBL" id="OCNE01000013">
    <property type="protein sequence ID" value="SOD63845.1"/>
    <property type="molecule type" value="Genomic_DNA"/>
</dbReference>
<accession>A0A286DYW0</accession>
<proteinExistence type="inferred from homology"/>
<dbReference type="SMART" id="SM00382">
    <property type="entry name" value="AAA"/>
    <property type="match status" value="1"/>
</dbReference>
<dbReference type="InterPro" id="IPR003439">
    <property type="entry name" value="ABC_transporter-like_ATP-bd"/>
</dbReference>
<dbReference type="PANTHER" id="PTHR43335:SF4">
    <property type="entry name" value="ABC TRANSPORTER, ATP-BINDING PROTEIN"/>
    <property type="match status" value="1"/>
</dbReference>
<dbReference type="OrthoDB" id="9804819at2"/>
<dbReference type="InterPro" id="IPR027417">
    <property type="entry name" value="P-loop_NTPase"/>
</dbReference>
<dbReference type="Gene3D" id="3.40.50.300">
    <property type="entry name" value="P-loop containing nucleotide triphosphate hydrolases"/>
    <property type="match status" value="1"/>
</dbReference>
<reference evidence="6 7" key="1">
    <citation type="submission" date="2017-09" db="EMBL/GenBank/DDBJ databases">
        <authorList>
            <person name="Ehlers B."/>
            <person name="Leendertz F.H."/>
        </authorList>
    </citation>
    <scope>NUCLEOTIDE SEQUENCE [LARGE SCALE GENOMIC DNA]</scope>
    <source>
        <strain evidence="6 7">CGMCC 4.7095</strain>
    </source>
</reference>
<gene>
    <name evidence="6" type="ORF">SAMN06297387_1134</name>
</gene>
<keyword evidence="2" id="KW-0813">Transport</keyword>